<dbReference type="EMBL" id="CAJNOQ010011633">
    <property type="protein sequence ID" value="CAF1281414.1"/>
    <property type="molecule type" value="Genomic_DNA"/>
</dbReference>
<comment type="caution">
    <text evidence="4">The sequence shown here is derived from an EMBL/GenBank/DDBJ whole genome shotgun (WGS) entry which is preliminary data.</text>
</comment>
<proteinExistence type="predicted"/>
<dbReference type="Gene3D" id="2.60.120.10">
    <property type="entry name" value="Jelly Rolls"/>
    <property type="match status" value="1"/>
</dbReference>
<evidence type="ECO:0000313" key="3">
    <source>
        <dbReference type="EMBL" id="CAF0915768.1"/>
    </source>
</evidence>
<dbReference type="OrthoDB" id="9970438at2759"/>
<dbReference type="InterPro" id="IPR014710">
    <property type="entry name" value="RmlC-like_jellyroll"/>
</dbReference>
<evidence type="ECO:0000313" key="5">
    <source>
        <dbReference type="EMBL" id="CAF3694030.1"/>
    </source>
</evidence>
<keyword evidence="1" id="KW-0929">Antimicrobial</keyword>
<dbReference type="GO" id="GO:0042742">
    <property type="term" value="P:defense response to bacterium"/>
    <property type="evidence" value="ECO:0007669"/>
    <property type="project" value="UniProtKB-KW"/>
</dbReference>
<dbReference type="EMBL" id="CAJOBA010003821">
    <property type="protein sequence ID" value="CAF3694030.1"/>
    <property type="molecule type" value="Genomic_DNA"/>
</dbReference>
<dbReference type="Gene3D" id="3.30.160.320">
    <property type="match status" value="1"/>
</dbReference>
<accession>A0A815CK69</accession>
<dbReference type="AlphaFoldDB" id="A0A815CK69"/>
<dbReference type="InterPro" id="IPR024509">
    <property type="entry name" value="Anti-LPS_factor/Scygonadin"/>
</dbReference>
<keyword evidence="7" id="KW-1185">Reference proteome</keyword>
<dbReference type="Proteomes" id="UP000663829">
    <property type="component" value="Unassembled WGS sequence"/>
</dbReference>
<dbReference type="EMBL" id="CAJNOK010003820">
    <property type="protein sequence ID" value="CAF0915768.1"/>
    <property type="molecule type" value="Genomic_DNA"/>
</dbReference>
<dbReference type="Proteomes" id="UP000681722">
    <property type="component" value="Unassembled WGS sequence"/>
</dbReference>
<evidence type="ECO:0000256" key="1">
    <source>
        <dbReference type="ARBA" id="ARBA00022529"/>
    </source>
</evidence>
<evidence type="ECO:0000313" key="6">
    <source>
        <dbReference type="EMBL" id="CAF4077105.1"/>
    </source>
</evidence>
<dbReference type="Proteomes" id="UP000677228">
    <property type="component" value="Unassembled WGS sequence"/>
</dbReference>
<organism evidence="4 7">
    <name type="scientific">Didymodactylos carnosus</name>
    <dbReference type="NCBI Taxonomy" id="1234261"/>
    <lineage>
        <taxon>Eukaryota</taxon>
        <taxon>Metazoa</taxon>
        <taxon>Spiralia</taxon>
        <taxon>Gnathifera</taxon>
        <taxon>Rotifera</taxon>
        <taxon>Eurotatoria</taxon>
        <taxon>Bdelloidea</taxon>
        <taxon>Philodinida</taxon>
        <taxon>Philodinidae</taxon>
        <taxon>Didymodactylos</taxon>
    </lineage>
</organism>
<reference evidence="4" key="1">
    <citation type="submission" date="2021-02" db="EMBL/GenBank/DDBJ databases">
        <authorList>
            <person name="Nowell W R."/>
        </authorList>
    </citation>
    <scope>NUCLEOTIDE SEQUENCE</scope>
</reference>
<evidence type="ECO:0000313" key="4">
    <source>
        <dbReference type="EMBL" id="CAF1281414.1"/>
    </source>
</evidence>
<dbReference type="Proteomes" id="UP000682733">
    <property type="component" value="Unassembled WGS sequence"/>
</dbReference>
<dbReference type="EMBL" id="CAJOBC010028062">
    <property type="protein sequence ID" value="CAF4077105.1"/>
    <property type="molecule type" value="Genomic_DNA"/>
</dbReference>
<sequence>MIESEDKKYLPKLKYSYTKFVQEDSENESREITKLCHLLIVHNGAIGSNSPVFVTADDMFVDQFQNKSMILVDDLDKPNLRLYKKAIDFKLTDTAFPELMTAIEQSCRHELGWCHKTLRNKTAMDLYSRSILLKGENDMILEIWPPNHQSKIIQHVANTHGIIRILHNKLLIEFHPYLSVNPNQKPFLKQPCEHDEVMYIKPGLNQIYRLINPRSTLTLVIQAFDTDSFEYIDRGQIKQSKKLTDMDYEEFRKTMKIEWQQSKDNPSTASCSVGNWDECALQLAKQIYASLTNWENIQEITLFGGKLCHSQVRGGFHRWQWKWSGQFWCPQISASISGESKNLLSRAGAVEHAIQDYIAKCTQQHVCTAEQLQNWQQ</sequence>
<evidence type="ECO:0000313" key="7">
    <source>
        <dbReference type="Proteomes" id="UP000663829"/>
    </source>
</evidence>
<protein>
    <submittedName>
        <fullName evidence="4">Uncharacterized protein</fullName>
    </submittedName>
</protein>
<dbReference type="InterPro" id="IPR038539">
    <property type="entry name" value="Anti-LPS_factor/Scygonadin_sf"/>
</dbReference>
<gene>
    <name evidence="4" type="ORF">GPM918_LOCUS27576</name>
    <name evidence="3" type="ORF">OVA965_LOCUS10360</name>
    <name evidence="6" type="ORF">SRO942_LOCUS27920</name>
    <name evidence="5" type="ORF">TMI583_LOCUS10356</name>
</gene>
<name>A0A815CK69_9BILA</name>
<dbReference type="Pfam" id="PF11630">
    <property type="entry name" value="Anti-LPS-SCYG"/>
    <property type="match status" value="1"/>
</dbReference>
<keyword evidence="2" id="KW-0044">Antibiotic</keyword>
<evidence type="ECO:0000256" key="2">
    <source>
        <dbReference type="ARBA" id="ARBA00023022"/>
    </source>
</evidence>